<evidence type="ECO:0000256" key="6">
    <source>
        <dbReference type="ARBA" id="ARBA00047334"/>
    </source>
</evidence>
<proteinExistence type="inferred from homology"/>
<comment type="similarity">
    <text evidence="9">Belongs to the thiamine-phosphate synthase family.</text>
</comment>
<evidence type="ECO:0000256" key="9">
    <source>
        <dbReference type="HAMAP-Rule" id="MF_00097"/>
    </source>
</evidence>
<comment type="cofactor">
    <cofactor evidence="9">
        <name>Mg(2+)</name>
        <dbReference type="ChEBI" id="CHEBI:18420"/>
    </cofactor>
    <text evidence="9">Binds 1 Mg(2+) ion per subunit.</text>
</comment>
<protein>
    <recommendedName>
        <fullName evidence="9">Thiamine-phosphate synthase</fullName>
        <shortName evidence="9">TP synthase</shortName>
        <shortName evidence="9">TPS</shortName>
        <ecNumber evidence="9">2.5.1.3</ecNumber>
    </recommendedName>
    <alternativeName>
        <fullName evidence="9">Thiamine-phosphate pyrophosphorylase</fullName>
        <shortName evidence="9">TMP pyrophosphorylase</shortName>
        <shortName evidence="9">TMP-PPase</shortName>
    </alternativeName>
</protein>
<feature type="binding site" evidence="9">
    <location>
        <begin position="34"/>
        <end position="38"/>
    </location>
    <ligand>
        <name>4-amino-2-methyl-5-(diphosphooxymethyl)pyrimidine</name>
        <dbReference type="ChEBI" id="CHEBI:57841"/>
    </ligand>
</feature>
<evidence type="ECO:0000256" key="4">
    <source>
        <dbReference type="ARBA" id="ARBA00022842"/>
    </source>
</evidence>
<dbReference type="InterPro" id="IPR034291">
    <property type="entry name" value="TMP_synthase"/>
</dbReference>
<dbReference type="Gene3D" id="3.20.20.70">
    <property type="entry name" value="Aldolase class I"/>
    <property type="match status" value="1"/>
</dbReference>
<dbReference type="InterPro" id="IPR022998">
    <property type="entry name" value="ThiamineP_synth_TenI"/>
</dbReference>
<dbReference type="HAMAP" id="MF_00097">
    <property type="entry name" value="TMP_synthase"/>
    <property type="match status" value="1"/>
</dbReference>
<dbReference type="Proteomes" id="UP000184016">
    <property type="component" value="Unassembled WGS sequence"/>
</dbReference>
<evidence type="ECO:0000259" key="10">
    <source>
        <dbReference type="Pfam" id="PF02581"/>
    </source>
</evidence>
<comment type="catalytic activity">
    <reaction evidence="8 9">
        <text>2-[(2R,5Z)-2-carboxy-4-methylthiazol-5(2H)-ylidene]ethyl phosphate + 4-amino-2-methyl-5-(diphosphooxymethyl)pyrimidine + 2 H(+) = thiamine phosphate + CO2 + diphosphate</text>
        <dbReference type="Rhea" id="RHEA:47844"/>
        <dbReference type="ChEBI" id="CHEBI:15378"/>
        <dbReference type="ChEBI" id="CHEBI:16526"/>
        <dbReference type="ChEBI" id="CHEBI:33019"/>
        <dbReference type="ChEBI" id="CHEBI:37575"/>
        <dbReference type="ChEBI" id="CHEBI:57841"/>
        <dbReference type="ChEBI" id="CHEBI:62899"/>
        <dbReference type="EC" id="2.5.1.3"/>
    </reaction>
</comment>
<dbReference type="GO" id="GO:0009229">
    <property type="term" value="P:thiamine diphosphate biosynthetic process"/>
    <property type="evidence" value="ECO:0007669"/>
    <property type="project" value="UniProtKB-UniRule"/>
</dbReference>
<dbReference type="GO" id="GO:0004789">
    <property type="term" value="F:thiamine-phosphate diphosphorylase activity"/>
    <property type="evidence" value="ECO:0007669"/>
    <property type="project" value="UniProtKB-UniRule"/>
</dbReference>
<feature type="binding site" evidence="9">
    <location>
        <position position="139"/>
    </location>
    <ligand>
        <name>4-amino-2-methyl-5-(diphosphooxymethyl)pyrimidine</name>
        <dbReference type="ChEBI" id="CHEBI:57841"/>
    </ligand>
</feature>
<comment type="pathway">
    <text evidence="1 9">Cofactor biosynthesis; thiamine diphosphate biosynthesis; thiamine phosphate from 4-amino-2-methyl-5-diphosphomethylpyrimidine and 4-methyl-5-(2-phosphoethyl)-thiazole: step 1/1.</text>
</comment>
<dbReference type="UniPathway" id="UPA00060">
    <property type="reaction ID" value="UER00141"/>
</dbReference>
<feature type="binding site" evidence="9">
    <location>
        <position position="166"/>
    </location>
    <ligand>
        <name>2-[(2R,5Z)-2-carboxy-4-methylthiazol-5(2H)-ylidene]ethyl phosphate</name>
        <dbReference type="ChEBI" id="CHEBI:62899"/>
    </ligand>
</feature>
<keyword evidence="5 9" id="KW-0784">Thiamine biosynthesis</keyword>
<accession>A0A1M6NIB8</accession>
<evidence type="ECO:0000256" key="5">
    <source>
        <dbReference type="ARBA" id="ARBA00022977"/>
    </source>
</evidence>
<dbReference type="STRING" id="1830138.SAMN05443507_10660"/>
<comment type="function">
    <text evidence="9">Condenses 4-methyl-5-(beta-hydroxyethyl)thiazole monophosphate (THZ-P) and 2-methyl-4-amino-5-hydroxymethyl pyrimidine pyrophosphate (HMP-PP) to form thiamine monophosphate (TMP).</text>
</comment>
<dbReference type="RefSeq" id="WP_072873409.1">
    <property type="nucleotide sequence ID" value="NZ_FRAF01000006.1"/>
</dbReference>
<name>A0A1M6NIB8_9BACL</name>
<dbReference type="InterPro" id="IPR013785">
    <property type="entry name" value="Aldolase_TIM"/>
</dbReference>
<feature type="binding site" evidence="9">
    <location>
        <position position="68"/>
    </location>
    <ligand>
        <name>4-amino-2-methyl-5-(diphosphooxymethyl)pyrimidine</name>
        <dbReference type="ChEBI" id="CHEBI:57841"/>
    </ligand>
</feature>
<keyword evidence="3 9" id="KW-0479">Metal-binding</keyword>
<comment type="caution">
    <text evidence="9">Lacks conserved residue(s) required for the propagation of feature annotation.</text>
</comment>
<evidence type="ECO:0000256" key="1">
    <source>
        <dbReference type="ARBA" id="ARBA00005165"/>
    </source>
</evidence>
<evidence type="ECO:0000313" key="12">
    <source>
        <dbReference type="Proteomes" id="UP000184016"/>
    </source>
</evidence>
<comment type="catalytic activity">
    <reaction evidence="6 9">
        <text>4-methyl-5-(2-phosphooxyethyl)-thiazole + 4-amino-2-methyl-5-(diphosphooxymethyl)pyrimidine + H(+) = thiamine phosphate + diphosphate</text>
        <dbReference type="Rhea" id="RHEA:22328"/>
        <dbReference type="ChEBI" id="CHEBI:15378"/>
        <dbReference type="ChEBI" id="CHEBI:33019"/>
        <dbReference type="ChEBI" id="CHEBI:37575"/>
        <dbReference type="ChEBI" id="CHEBI:57841"/>
        <dbReference type="ChEBI" id="CHEBI:58296"/>
        <dbReference type="EC" id="2.5.1.3"/>
    </reaction>
</comment>
<dbReference type="OrthoDB" id="9815348at2"/>
<evidence type="ECO:0000256" key="7">
    <source>
        <dbReference type="ARBA" id="ARBA00047851"/>
    </source>
</evidence>
<feature type="binding site" evidence="9">
    <location>
        <begin position="136"/>
        <end position="138"/>
    </location>
    <ligand>
        <name>2-[(2R,5Z)-2-carboxy-4-methylthiazol-5(2H)-ylidene]ethyl phosphate</name>
        <dbReference type="ChEBI" id="CHEBI:62899"/>
    </ligand>
</feature>
<evidence type="ECO:0000256" key="2">
    <source>
        <dbReference type="ARBA" id="ARBA00022679"/>
    </source>
</evidence>
<evidence type="ECO:0000313" key="11">
    <source>
        <dbReference type="EMBL" id="SHJ95471.1"/>
    </source>
</evidence>
<dbReference type="SUPFAM" id="SSF51391">
    <property type="entry name" value="Thiamin phosphate synthase"/>
    <property type="match status" value="1"/>
</dbReference>
<dbReference type="GO" id="GO:0005737">
    <property type="term" value="C:cytoplasm"/>
    <property type="evidence" value="ECO:0007669"/>
    <property type="project" value="TreeGrafter"/>
</dbReference>
<dbReference type="InterPro" id="IPR036206">
    <property type="entry name" value="ThiamineP_synth_sf"/>
</dbReference>
<dbReference type="CDD" id="cd00564">
    <property type="entry name" value="TMP_TenI"/>
    <property type="match status" value="1"/>
</dbReference>
<gene>
    <name evidence="9" type="primary">thiE</name>
    <name evidence="11" type="ORF">SAMN05443507_10660</name>
</gene>
<feature type="binding site" evidence="9">
    <location>
        <position position="110"/>
    </location>
    <ligand>
        <name>4-amino-2-methyl-5-(diphosphooxymethyl)pyrimidine</name>
        <dbReference type="ChEBI" id="CHEBI:57841"/>
    </ligand>
</feature>
<organism evidence="11 12">
    <name type="scientific">Alicyclobacillus tolerans</name>
    <dbReference type="NCBI Taxonomy" id="90970"/>
    <lineage>
        <taxon>Bacteria</taxon>
        <taxon>Bacillati</taxon>
        <taxon>Bacillota</taxon>
        <taxon>Bacilli</taxon>
        <taxon>Bacillales</taxon>
        <taxon>Alicyclobacillaceae</taxon>
        <taxon>Alicyclobacillus</taxon>
    </lineage>
</organism>
<dbReference type="PANTHER" id="PTHR20857:SF15">
    <property type="entry name" value="THIAMINE-PHOSPHATE SYNTHASE"/>
    <property type="match status" value="1"/>
</dbReference>
<feature type="domain" description="Thiamine phosphate synthase/TenI" evidence="10">
    <location>
        <begin position="6"/>
        <end position="189"/>
    </location>
</feature>
<feature type="binding site" evidence="9">
    <location>
        <position position="69"/>
    </location>
    <ligand>
        <name>Mg(2+)</name>
        <dbReference type="ChEBI" id="CHEBI:18420"/>
    </ligand>
</feature>
<keyword evidence="4 9" id="KW-0460">Magnesium</keyword>
<evidence type="ECO:0000256" key="3">
    <source>
        <dbReference type="ARBA" id="ARBA00022723"/>
    </source>
</evidence>
<comment type="catalytic activity">
    <reaction evidence="7 9">
        <text>2-(2-carboxy-4-methylthiazol-5-yl)ethyl phosphate + 4-amino-2-methyl-5-(diphosphooxymethyl)pyrimidine + 2 H(+) = thiamine phosphate + CO2 + diphosphate</text>
        <dbReference type="Rhea" id="RHEA:47848"/>
        <dbReference type="ChEBI" id="CHEBI:15378"/>
        <dbReference type="ChEBI" id="CHEBI:16526"/>
        <dbReference type="ChEBI" id="CHEBI:33019"/>
        <dbReference type="ChEBI" id="CHEBI:37575"/>
        <dbReference type="ChEBI" id="CHEBI:57841"/>
        <dbReference type="ChEBI" id="CHEBI:62890"/>
        <dbReference type="EC" id="2.5.1.3"/>
    </reaction>
</comment>
<dbReference type="EMBL" id="FRAF01000006">
    <property type="protein sequence ID" value="SHJ95471.1"/>
    <property type="molecule type" value="Genomic_DNA"/>
</dbReference>
<dbReference type="Pfam" id="PF02581">
    <property type="entry name" value="TMP-TENI"/>
    <property type="match status" value="1"/>
</dbReference>
<dbReference type="GO" id="GO:0009228">
    <property type="term" value="P:thiamine biosynthetic process"/>
    <property type="evidence" value="ECO:0007669"/>
    <property type="project" value="UniProtKB-KW"/>
</dbReference>
<dbReference type="AlphaFoldDB" id="A0A1M6NIB8"/>
<sequence length="224" mass="24322">MTPVLHMISDRDRHQLPLIEALSEAAEGGADVIQIRDKKMPVLRTLELVKNLKENLNRLHLATKIFVNDRMDLALAEKLDGVHLAAQSLPVATAHALRNQLKWQGMLGCSVHSLEEAMFAENAGADYVTFGHVFPSASHPQLAPRGLAALSLVVEKLSIPVLAIGGIDEKNVESVLATGCSGVAVIGAVLDAENPKEAAYRLKQTMLACHIAPKTPFFKEENER</sequence>
<evidence type="ECO:0000256" key="8">
    <source>
        <dbReference type="ARBA" id="ARBA00047883"/>
    </source>
</evidence>
<keyword evidence="2 9" id="KW-0808">Transferase</keyword>
<keyword evidence="12" id="KW-1185">Reference proteome</keyword>
<dbReference type="PANTHER" id="PTHR20857">
    <property type="entry name" value="THIAMINE-PHOSPHATE PYROPHOSPHORYLASE"/>
    <property type="match status" value="1"/>
</dbReference>
<reference evidence="12" key="1">
    <citation type="submission" date="2016-11" db="EMBL/GenBank/DDBJ databases">
        <authorList>
            <person name="Varghese N."/>
            <person name="Submissions S."/>
        </authorList>
    </citation>
    <scope>NUCLEOTIDE SEQUENCE [LARGE SCALE GENOMIC DNA]</scope>
    <source>
        <strain evidence="12">USBA-503</strain>
    </source>
</reference>
<dbReference type="EC" id="2.5.1.3" evidence="9"/>
<dbReference type="GO" id="GO:0000287">
    <property type="term" value="F:magnesium ion binding"/>
    <property type="evidence" value="ECO:0007669"/>
    <property type="project" value="UniProtKB-UniRule"/>
</dbReference>